<dbReference type="AlphaFoldDB" id="A0AAE3KR42"/>
<dbReference type="Proteomes" id="UP001204144">
    <property type="component" value="Unassembled WGS sequence"/>
</dbReference>
<organism evidence="2 3">
    <name type="scientific">Lacihabitans soyangensis</name>
    <dbReference type="NCBI Taxonomy" id="869394"/>
    <lineage>
        <taxon>Bacteria</taxon>
        <taxon>Pseudomonadati</taxon>
        <taxon>Bacteroidota</taxon>
        <taxon>Cytophagia</taxon>
        <taxon>Cytophagales</taxon>
        <taxon>Leadbetterellaceae</taxon>
        <taxon>Lacihabitans</taxon>
    </lineage>
</organism>
<keyword evidence="1" id="KW-0732">Signal</keyword>
<accession>A0AAE3KR42</accession>
<keyword evidence="3" id="KW-1185">Reference proteome</keyword>
<feature type="chain" id="PRO_5041961992" description="DUF4861 domain-containing protein" evidence="1">
    <location>
        <begin position="22"/>
        <end position="277"/>
    </location>
</feature>
<comment type="caution">
    <text evidence="2">The sequence shown here is derived from an EMBL/GenBank/DDBJ whole genome shotgun (WGS) entry which is preliminary data.</text>
</comment>
<evidence type="ECO:0000313" key="3">
    <source>
        <dbReference type="Proteomes" id="UP001204144"/>
    </source>
</evidence>
<name>A0AAE3KR42_9BACT</name>
<dbReference type="EMBL" id="RJUF01000003">
    <property type="protein sequence ID" value="MCP9761842.1"/>
    <property type="molecule type" value="Genomic_DNA"/>
</dbReference>
<protein>
    <recommendedName>
        <fullName evidence="4">DUF4861 domain-containing protein</fullName>
    </recommendedName>
</protein>
<gene>
    <name evidence="2" type="ORF">EGI31_02665</name>
</gene>
<sequence>MKTKLLLIAVIAIFLTQLSCADKKKMVLQTHKEAVDTLSTGSKDTLVKFADIDIHKLLDTSDLSRMFCNYDSLGAFDNRFDGFFGEDHYRIQFYFASVKRDSVNHLVYNIEGKSKFKENIAPFKGKIVLEKARSFTDPKINLAEWKYNGDSLTGIYSLVGRLILEEDKKLGHAGVFNGDFRVEFANMAKSDKFLWFYSPSIGSKGAGFASAGTWQQYGKPNAKPFVFGRDIFMFANDILADFSYGERDIQINEKYVHLGWDNYWEQDEWWVESKKAM</sequence>
<dbReference type="RefSeq" id="WP_255035585.1">
    <property type="nucleotide sequence ID" value="NZ_RJUF01000003.1"/>
</dbReference>
<evidence type="ECO:0000256" key="1">
    <source>
        <dbReference type="SAM" id="SignalP"/>
    </source>
</evidence>
<evidence type="ECO:0000313" key="2">
    <source>
        <dbReference type="EMBL" id="MCP9761842.1"/>
    </source>
</evidence>
<reference evidence="2 3" key="1">
    <citation type="submission" date="2018-11" db="EMBL/GenBank/DDBJ databases">
        <title>Novel bacteria species description.</title>
        <authorList>
            <person name="Han J.-H."/>
        </authorList>
    </citation>
    <scope>NUCLEOTIDE SEQUENCE [LARGE SCALE GENOMIC DNA]</scope>
    <source>
        <strain evidence="2 3">KCTC23259</strain>
    </source>
</reference>
<feature type="signal peptide" evidence="1">
    <location>
        <begin position="1"/>
        <end position="21"/>
    </location>
</feature>
<evidence type="ECO:0008006" key="4">
    <source>
        <dbReference type="Google" id="ProtNLM"/>
    </source>
</evidence>
<proteinExistence type="predicted"/>